<gene>
    <name evidence="1" type="ORF">Dsi01nite_066820</name>
</gene>
<dbReference type="InterPro" id="IPR027417">
    <property type="entry name" value="P-loop_NTPase"/>
</dbReference>
<sequence>MIVAVTGPSAAGKTTWCRRHHPEHLVAEYAPTGAEPDDGDLPAQAAFWSEVNCGRWQAAVARERASGLAVCDDDPLKLHYSWSLVRIGAASPELWALEVAANRAAIAAGRLGFADVVLVSLPSVEELHRRRDGDPTRQRRNFALHVRLAEPLREWYQALELAAPGRVRWELPPDGLPAVLPAARADRHDPAVFDALIAALPRIS</sequence>
<evidence type="ECO:0000313" key="1">
    <source>
        <dbReference type="EMBL" id="GIG48641.1"/>
    </source>
</evidence>
<dbReference type="AlphaFoldDB" id="A0A919UE41"/>
<dbReference type="RefSeq" id="WP_203850342.1">
    <property type="nucleotide sequence ID" value="NZ_BAAAVW010000023.1"/>
</dbReference>
<dbReference type="SUPFAM" id="SSF52540">
    <property type="entry name" value="P-loop containing nucleoside triphosphate hydrolases"/>
    <property type="match status" value="1"/>
</dbReference>
<comment type="caution">
    <text evidence="1">The sequence shown here is derived from an EMBL/GenBank/DDBJ whole genome shotgun (WGS) entry which is preliminary data.</text>
</comment>
<keyword evidence="2" id="KW-1185">Reference proteome</keyword>
<evidence type="ECO:0000313" key="2">
    <source>
        <dbReference type="Proteomes" id="UP000660611"/>
    </source>
</evidence>
<dbReference type="Proteomes" id="UP000660611">
    <property type="component" value="Unassembled WGS sequence"/>
</dbReference>
<accession>A0A919UE41</accession>
<reference evidence="1" key="1">
    <citation type="submission" date="2021-01" db="EMBL/GenBank/DDBJ databases">
        <title>Whole genome shotgun sequence of Dactylosporangium siamense NBRC 106093.</title>
        <authorList>
            <person name="Komaki H."/>
            <person name="Tamura T."/>
        </authorList>
    </citation>
    <scope>NUCLEOTIDE SEQUENCE</scope>
    <source>
        <strain evidence="1">NBRC 106093</strain>
    </source>
</reference>
<organism evidence="1 2">
    <name type="scientific">Dactylosporangium siamense</name>
    <dbReference type="NCBI Taxonomy" id="685454"/>
    <lineage>
        <taxon>Bacteria</taxon>
        <taxon>Bacillati</taxon>
        <taxon>Actinomycetota</taxon>
        <taxon>Actinomycetes</taxon>
        <taxon>Micromonosporales</taxon>
        <taxon>Micromonosporaceae</taxon>
        <taxon>Dactylosporangium</taxon>
    </lineage>
</organism>
<proteinExistence type="predicted"/>
<protein>
    <submittedName>
        <fullName evidence="1">Uncharacterized protein</fullName>
    </submittedName>
</protein>
<dbReference type="EMBL" id="BONQ01000107">
    <property type="protein sequence ID" value="GIG48641.1"/>
    <property type="molecule type" value="Genomic_DNA"/>
</dbReference>
<name>A0A919UE41_9ACTN</name>